<keyword evidence="11" id="KW-1185">Reference proteome</keyword>
<evidence type="ECO:0000256" key="5">
    <source>
        <dbReference type="ARBA" id="ARBA00020164"/>
    </source>
</evidence>
<dbReference type="EC" id="4.1.1.5" evidence="4 9"/>
<dbReference type="Proteomes" id="UP000786875">
    <property type="component" value="Unassembled WGS sequence"/>
</dbReference>
<dbReference type="EMBL" id="JABBFO010000002">
    <property type="protein sequence ID" value="MBT0726418.1"/>
    <property type="molecule type" value="Genomic_DNA"/>
</dbReference>
<dbReference type="SUPFAM" id="SSF117856">
    <property type="entry name" value="AF0104/ALDC/Ptd012-like"/>
    <property type="match status" value="1"/>
</dbReference>
<proteinExistence type="inferred from homology"/>
<dbReference type="PIRSF" id="PIRSF001332">
    <property type="entry name" value="Acetolac_decarb"/>
    <property type="match status" value="1"/>
</dbReference>
<evidence type="ECO:0000256" key="6">
    <source>
        <dbReference type="ARBA" id="ARBA00022793"/>
    </source>
</evidence>
<organism evidence="10 11">
    <name type="scientific">Rosenbergiella australiborealis</name>
    <dbReference type="NCBI Taxonomy" id="1544696"/>
    <lineage>
        <taxon>Bacteria</taxon>
        <taxon>Pseudomonadati</taxon>
        <taxon>Pseudomonadota</taxon>
        <taxon>Gammaproteobacteria</taxon>
        <taxon>Enterobacterales</taxon>
        <taxon>Erwiniaceae</taxon>
        <taxon>Rosenbergiella</taxon>
    </lineage>
</organism>
<evidence type="ECO:0000256" key="7">
    <source>
        <dbReference type="ARBA" id="ARBA00023061"/>
    </source>
</evidence>
<keyword evidence="6 9" id="KW-0210">Decarboxylase</keyword>
<reference evidence="10 11" key="1">
    <citation type="submission" date="2020-04" db="EMBL/GenBank/DDBJ databases">
        <title>Genome sequencing of Rosenbergiella species.</title>
        <authorList>
            <person name="Alvarez-Perez S."/>
            <person name="Lievens B."/>
        </authorList>
    </citation>
    <scope>NUCLEOTIDE SEQUENCE [LARGE SCALE GENOMIC DNA]</scope>
    <source>
        <strain evidence="10 11">CdVSA20.1</strain>
    </source>
</reference>
<evidence type="ECO:0000313" key="10">
    <source>
        <dbReference type="EMBL" id="MBT0726418.1"/>
    </source>
</evidence>
<keyword evidence="7 9" id="KW-0005">Acetoin biosynthesis</keyword>
<comment type="catalytic activity">
    <reaction evidence="1 9">
        <text>(2S)-2-acetolactate + H(+) = (R)-acetoin + CO2</text>
        <dbReference type="Rhea" id="RHEA:21580"/>
        <dbReference type="ChEBI" id="CHEBI:15378"/>
        <dbReference type="ChEBI" id="CHEBI:15686"/>
        <dbReference type="ChEBI" id="CHEBI:16526"/>
        <dbReference type="ChEBI" id="CHEBI:58476"/>
        <dbReference type="EC" id="4.1.1.5"/>
    </reaction>
</comment>
<evidence type="ECO:0000256" key="1">
    <source>
        <dbReference type="ARBA" id="ARBA00001784"/>
    </source>
</evidence>
<gene>
    <name evidence="10" type="ORF">HGT73_03315</name>
</gene>
<accession>A0ABS5T613</accession>
<dbReference type="RefSeq" id="WP_214212243.1">
    <property type="nucleotide sequence ID" value="NZ_JABBFO010000002.1"/>
</dbReference>
<evidence type="ECO:0000256" key="4">
    <source>
        <dbReference type="ARBA" id="ARBA00013204"/>
    </source>
</evidence>
<dbReference type="InterPro" id="IPR005128">
    <property type="entry name" value="Acetolactate_a_deCO2ase"/>
</dbReference>
<evidence type="ECO:0000256" key="8">
    <source>
        <dbReference type="ARBA" id="ARBA00023239"/>
    </source>
</evidence>
<name>A0ABS5T613_9GAMM</name>
<comment type="similarity">
    <text evidence="3 9">Belongs to the alpha-acetolactate decarboxylase family.</text>
</comment>
<comment type="caution">
    <text evidence="10">The sequence shown here is derived from an EMBL/GenBank/DDBJ whole genome shotgun (WGS) entry which is preliminary data.</text>
</comment>
<comment type="pathway">
    <text evidence="2 9">Polyol metabolism; (R,R)-butane-2,3-diol biosynthesis; (R,R)-butane-2,3-diol from pyruvate: step 2/3.</text>
</comment>
<evidence type="ECO:0000256" key="2">
    <source>
        <dbReference type="ARBA" id="ARBA00005170"/>
    </source>
</evidence>
<dbReference type="PANTHER" id="PTHR35524:SF1">
    <property type="entry name" value="ALPHA-ACETOLACTATE DECARBOXYLASE"/>
    <property type="match status" value="1"/>
</dbReference>
<keyword evidence="8 9" id="KW-0456">Lyase</keyword>
<dbReference type="Pfam" id="PF03306">
    <property type="entry name" value="AAL_decarboxy"/>
    <property type="match status" value="1"/>
</dbReference>
<evidence type="ECO:0000256" key="3">
    <source>
        <dbReference type="ARBA" id="ARBA00007106"/>
    </source>
</evidence>
<dbReference type="PANTHER" id="PTHR35524">
    <property type="entry name" value="ALPHA-ACETOLACTATE DECARBOXYLASE"/>
    <property type="match status" value="1"/>
</dbReference>
<dbReference type="Gene3D" id="3.30.1330.80">
    <property type="entry name" value="Hypothetical protein, similar to alpha- acetolactate decarboxylase, domain 2"/>
    <property type="match status" value="2"/>
</dbReference>
<sequence length="232" mass="25819">MSKITQYSTIGALMSGHLSGDFATGTPHNKQLFGLGCSCGISGELTVSQGQFWEATAGEPLHHFTDKHLPFLQVTEFVAEHSFSAKNVTDNNIDKLLSEQLPIANIFLAVNVKSCFDEVVIRRPQRDEKHSRTAKEMSEVQHVDKLSSVSGQLIGFWTPELFGRISVPGFHFHFLSDDEQHSGHVLSFSAAEATVDYQEKETIEIHNATSEKFKSLDIDITQLDELISQVEK</sequence>
<evidence type="ECO:0000256" key="9">
    <source>
        <dbReference type="PIRNR" id="PIRNR001332"/>
    </source>
</evidence>
<protein>
    <recommendedName>
        <fullName evidence="5 9">Alpha-acetolactate decarboxylase</fullName>
        <ecNumber evidence="4 9">4.1.1.5</ecNumber>
    </recommendedName>
</protein>
<evidence type="ECO:0000313" key="11">
    <source>
        <dbReference type="Proteomes" id="UP000786875"/>
    </source>
</evidence>
<dbReference type="CDD" id="cd17299">
    <property type="entry name" value="acetolactate_decarboxylase"/>
    <property type="match status" value="1"/>
</dbReference>